<name>A0A6A6XBR1_9PLEO</name>
<evidence type="ECO:0000256" key="1">
    <source>
        <dbReference type="ARBA" id="ARBA00004123"/>
    </source>
</evidence>
<evidence type="ECO:0000256" key="8">
    <source>
        <dbReference type="ARBA" id="ARBA00023306"/>
    </source>
</evidence>
<keyword evidence="14" id="KW-1185">Reference proteome</keyword>
<evidence type="ECO:0000313" key="13">
    <source>
        <dbReference type="EMBL" id="KAF2793137.1"/>
    </source>
</evidence>
<keyword evidence="3" id="KW-0808">Transferase</keyword>
<dbReference type="InterPro" id="IPR028009">
    <property type="entry name" value="ESCO_Acetyltransf_dom"/>
</dbReference>
<evidence type="ECO:0008006" key="15">
    <source>
        <dbReference type="Google" id="ProtNLM"/>
    </source>
</evidence>
<reference evidence="13" key="1">
    <citation type="journal article" date="2020" name="Stud. Mycol.">
        <title>101 Dothideomycetes genomes: a test case for predicting lifestyles and emergence of pathogens.</title>
        <authorList>
            <person name="Haridas S."/>
            <person name="Albert R."/>
            <person name="Binder M."/>
            <person name="Bloem J."/>
            <person name="Labutti K."/>
            <person name="Salamov A."/>
            <person name="Andreopoulos B."/>
            <person name="Baker S."/>
            <person name="Barry K."/>
            <person name="Bills G."/>
            <person name="Bluhm B."/>
            <person name="Cannon C."/>
            <person name="Castanera R."/>
            <person name="Culley D."/>
            <person name="Daum C."/>
            <person name="Ezra D."/>
            <person name="Gonzalez J."/>
            <person name="Henrissat B."/>
            <person name="Kuo A."/>
            <person name="Liang C."/>
            <person name="Lipzen A."/>
            <person name="Lutzoni F."/>
            <person name="Magnuson J."/>
            <person name="Mondo S."/>
            <person name="Nolan M."/>
            <person name="Ohm R."/>
            <person name="Pangilinan J."/>
            <person name="Park H.-J."/>
            <person name="Ramirez L."/>
            <person name="Alfaro M."/>
            <person name="Sun H."/>
            <person name="Tritt A."/>
            <person name="Yoshinaga Y."/>
            <person name="Zwiers L.-H."/>
            <person name="Turgeon B."/>
            <person name="Goodwin S."/>
            <person name="Spatafora J."/>
            <person name="Crous P."/>
            <person name="Grigoriev I."/>
        </authorList>
    </citation>
    <scope>NUCLEOTIDE SEQUENCE</scope>
    <source>
        <strain evidence="13">CBS 109.77</strain>
    </source>
</reference>
<feature type="domain" description="N-acetyltransferase ESCO zinc-finger" evidence="11">
    <location>
        <begin position="38"/>
        <end position="75"/>
    </location>
</feature>
<dbReference type="InterPro" id="IPR028005">
    <property type="entry name" value="AcTrfase_ESCO_Znf_dom"/>
</dbReference>
<evidence type="ECO:0000256" key="10">
    <source>
        <dbReference type="SAM" id="MobiDB-lite"/>
    </source>
</evidence>
<dbReference type="GO" id="GO:0008270">
    <property type="term" value="F:zinc ion binding"/>
    <property type="evidence" value="ECO:0007669"/>
    <property type="project" value="UniProtKB-KW"/>
</dbReference>
<comment type="similarity">
    <text evidence="2">Belongs to the acetyltransferase family. ECO subfamily.</text>
</comment>
<keyword evidence="7" id="KW-0539">Nucleus</keyword>
<accession>A0A6A6XBR1</accession>
<dbReference type="PANTHER" id="PTHR45884:SF2">
    <property type="entry name" value="N-ACETYLTRANSFERASE ECO"/>
    <property type="match status" value="1"/>
</dbReference>
<dbReference type="AlphaFoldDB" id="A0A6A6XBR1"/>
<evidence type="ECO:0000256" key="9">
    <source>
        <dbReference type="ARBA" id="ARBA00023315"/>
    </source>
</evidence>
<keyword evidence="4" id="KW-0479">Metal-binding</keyword>
<evidence type="ECO:0000256" key="4">
    <source>
        <dbReference type="ARBA" id="ARBA00022723"/>
    </source>
</evidence>
<feature type="domain" description="N-acetyltransferase ESCO acetyl-transferase" evidence="12">
    <location>
        <begin position="232"/>
        <end position="301"/>
    </location>
</feature>
<keyword evidence="5" id="KW-0863">Zinc-finger</keyword>
<keyword evidence="6" id="KW-0862">Zinc</keyword>
<dbReference type="Pfam" id="PF13878">
    <property type="entry name" value="zf-C2H2_3"/>
    <property type="match status" value="1"/>
</dbReference>
<gene>
    <name evidence="13" type="ORF">K505DRAFT_325650</name>
</gene>
<dbReference type="GO" id="GO:0000785">
    <property type="term" value="C:chromatin"/>
    <property type="evidence" value="ECO:0007669"/>
    <property type="project" value="TreeGrafter"/>
</dbReference>
<evidence type="ECO:0000259" key="11">
    <source>
        <dbReference type="Pfam" id="PF13878"/>
    </source>
</evidence>
<dbReference type="GO" id="GO:0005634">
    <property type="term" value="C:nucleus"/>
    <property type="evidence" value="ECO:0007669"/>
    <property type="project" value="UniProtKB-SubCell"/>
</dbReference>
<dbReference type="Pfam" id="PF13880">
    <property type="entry name" value="Acetyltransf_13"/>
    <property type="match status" value="1"/>
</dbReference>
<evidence type="ECO:0000256" key="7">
    <source>
        <dbReference type="ARBA" id="ARBA00023242"/>
    </source>
</evidence>
<comment type="subcellular location">
    <subcellularLocation>
        <location evidence="1">Nucleus</location>
    </subcellularLocation>
</comment>
<protein>
    <recommendedName>
        <fullName evidence="15">Sister chromatid cohesion acetyltransferas-like protein Eco1</fullName>
    </recommendedName>
</protein>
<evidence type="ECO:0000256" key="2">
    <source>
        <dbReference type="ARBA" id="ARBA00005816"/>
    </source>
</evidence>
<dbReference type="GO" id="GO:0061733">
    <property type="term" value="F:protein-lysine-acetyltransferase activity"/>
    <property type="evidence" value="ECO:0007669"/>
    <property type="project" value="TreeGrafter"/>
</dbReference>
<evidence type="ECO:0000259" key="12">
    <source>
        <dbReference type="Pfam" id="PF13880"/>
    </source>
</evidence>
<feature type="region of interest" description="Disordered" evidence="10">
    <location>
        <begin position="1"/>
        <end position="21"/>
    </location>
</feature>
<organism evidence="13 14">
    <name type="scientific">Melanomma pulvis-pyrius CBS 109.77</name>
    <dbReference type="NCBI Taxonomy" id="1314802"/>
    <lineage>
        <taxon>Eukaryota</taxon>
        <taxon>Fungi</taxon>
        <taxon>Dikarya</taxon>
        <taxon>Ascomycota</taxon>
        <taxon>Pezizomycotina</taxon>
        <taxon>Dothideomycetes</taxon>
        <taxon>Pleosporomycetidae</taxon>
        <taxon>Pleosporales</taxon>
        <taxon>Melanommataceae</taxon>
        <taxon>Melanomma</taxon>
    </lineage>
</organism>
<dbReference type="PANTHER" id="PTHR45884">
    <property type="entry name" value="N-ACETYLTRANSFERASE ECO"/>
    <property type="match status" value="1"/>
</dbReference>
<dbReference type="EMBL" id="MU001940">
    <property type="protein sequence ID" value="KAF2793137.1"/>
    <property type="molecule type" value="Genomic_DNA"/>
</dbReference>
<proteinExistence type="inferred from homology"/>
<keyword evidence="8" id="KW-0131">Cell cycle</keyword>
<evidence type="ECO:0000256" key="3">
    <source>
        <dbReference type="ARBA" id="ARBA00022679"/>
    </source>
</evidence>
<evidence type="ECO:0000256" key="6">
    <source>
        <dbReference type="ARBA" id="ARBA00022833"/>
    </source>
</evidence>
<dbReference type="OrthoDB" id="428854at2759"/>
<dbReference type="GO" id="GO:0007064">
    <property type="term" value="P:mitotic sister chromatid cohesion"/>
    <property type="evidence" value="ECO:0007669"/>
    <property type="project" value="TreeGrafter"/>
</dbReference>
<keyword evidence="9" id="KW-0012">Acyltransferase</keyword>
<evidence type="ECO:0000256" key="5">
    <source>
        <dbReference type="ARBA" id="ARBA00022771"/>
    </source>
</evidence>
<evidence type="ECO:0000313" key="14">
    <source>
        <dbReference type="Proteomes" id="UP000799757"/>
    </source>
</evidence>
<sequence length="303" mass="33321">MRRKPIPRPTAKAPLSETSQNIQSLPELAPKKKKRLVQMQLDLVGELRKKCRVCGMEYIPSNSEDVVLHRKFHAMNVGGVDFTKAFVERIKQNQVWAGGDGSFIAAVGRKDTLAFRNKASEVLKVVNTELAAVTIPDEALWSQLHSSISSKAVAHGEKPQPSAKGHSACSTSDRFKAYLYIHGQKCVGACLAERIQEAYTVVDQDDASEHTGRVPVPAEFHGASISISRVAEPAILGISRIWTSNLHRKMGIATTLLDSARSDFLYGMTIEKTMVAFSQPTGSGGELARKWFGRRAGWCVYID</sequence>
<dbReference type="Proteomes" id="UP000799757">
    <property type="component" value="Unassembled WGS sequence"/>
</dbReference>